<feature type="compositionally biased region" description="Polar residues" evidence="1">
    <location>
        <begin position="24"/>
        <end position="42"/>
    </location>
</feature>
<feature type="region of interest" description="Disordered" evidence="1">
    <location>
        <begin position="1"/>
        <end position="42"/>
    </location>
</feature>
<gene>
    <name evidence="2" type="ORF">F8M41_013024</name>
</gene>
<dbReference type="EMBL" id="WTPW01000265">
    <property type="protein sequence ID" value="KAF0528723.1"/>
    <property type="molecule type" value="Genomic_DNA"/>
</dbReference>
<accession>A0A8H4EPJ7</accession>
<evidence type="ECO:0000313" key="3">
    <source>
        <dbReference type="Proteomes" id="UP000439903"/>
    </source>
</evidence>
<feature type="compositionally biased region" description="Polar residues" evidence="1">
    <location>
        <begin position="1"/>
        <end position="14"/>
    </location>
</feature>
<dbReference type="AlphaFoldDB" id="A0A8H4EPJ7"/>
<evidence type="ECO:0000256" key="1">
    <source>
        <dbReference type="SAM" id="MobiDB-lite"/>
    </source>
</evidence>
<keyword evidence="3" id="KW-1185">Reference proteome</keyword>
<reference evidence="2 3" key="1">
    <citation type="journal article" date="2019" name="Environ. Microbiol.">
        <title>At the nexus of three kingdoms: the genome of the mycorrhizal fungus Gigaspora margarita provides insights into plant, endobacterial and fungal interactions.</title>
        <authorList>
            <person name="Venice F."/>
            <person name="Ghignone S."/>
            <person name="Salvioli di Fossalunga A."/>
            <person name="Amselem J."/>
            <person name="Novero M."/>
            <person name="Xianan X."/>
            <person name="Sedzielewska Toro K."/>
            <person name="Morin E."/>
            <person name="Lipzen A."/>
            <person name="Grigoriev I.V."/>
            <person name="Henrissat B."/>
            <person name="Martin F.M."/>
            <person name="Bonfante P."/>
        </authorList>
    </citation>
    <scope>NUCLEOTIDE SEQUENCE [LARGE SCALE GENOMIC DNA]</scope>
    <source>
        <strain evidence="2 3">BEG34</strain>
    </source>
</reference>
<comment type="caution">
    <text evidence="2">The sequence shown here is derived from an EMBL/GenBank/DDBJ whole genome shotgun (WGS) entry which is preliminary data.</text>
</comment>
<dbReference type="Proteomes" id="UP000439903">
    <property type="component" value="Unassembled WGS sequence"/>
</dbReference>
<protein>
    <submittedName>
        <fullName evidence="2">Uncharacterized protein</fullName>
    </submittedName>
</protein>
<evidence type="ECO:0000313" key="2">
    <source>
        <dbReference type="EMBL" id="KAF0528723.1"/>
    </source>
</evidence>
<proteinExistence type="predicted"/>
<organism evidence="2 3">
    <name type="scientific">Gigaspora margarita</name>
    <dbReference type="NCBI Taxonomy" id="4874"/>
    <lineage>
        <taxon>Eukaryota</taxon>
        <taxon>Fungi</taxon>
        <taxon>Fungi incertae sedis</taxon>
        <taxon>Mucoromycota</taxon>
        <taxon>Glomeromycotina</taxon>
        <taxon>Glomeromycetes</taxon>
        <taxon>Diversisporales</taxon>
        <taxon>Gigasporaceae</taxon>
        <taxon>Gigaspora</taxon>
    </lineage>
</organism>
<sequence>MNELQSMELSNIDYQNREKKEENNNSMSLQPMQLSVESGSTSSQRTQPICKICQATMDLGFAQTPFVDYVKRKTISNETVYYSNVLNVDVKDIIDKNVANNTSDATNIMSILLFAHQ</sequence>
<name>A0A8H4EPJ7_GIGMA</name>